<dbReference type="Gene3D" id="2.60.40.640">
    <property type="match status" value="1"/>
</dbReference>
<name>A0A165L9W5_9APHY</name>
<organism evidence="1 2">
    <name type="scientific">Daedalea quercina L-15889</name>
    <dbReference type="NCBI Taxonomy" id="1314783"/>
    <lineage>
        <taxon>Eukaryota</taxon>
        <taxon>Fungi</taxon>
        <taxon>Dikarya</taxon>
        <taxon>Basidiomycota</taxon>
        <taxon>Agaricomycotina</taxon>
        <taxon>Agaricomycetes</taxon>
        <taxon>Polyporales</taxon>
        <taxon>Fomitopsis</taxon>
    </lineage>
</organism>
<reference evidence="1 2" key="1">
    <citation type="journal article" date="2016" name="Mol. Biol. Evol.">
        <title>Comparative Genomics of Early-Diverging Mushroom-Forming Fungi Provides Insights into the Origins of Lignocellulose Decay Capabilities.</title>
        <authorList>
            <person name="Nagy L.G."/>
            <person name="Riley R."/>
            <person name="Tritt A."/>
            <person name="Adam C."/>
            <person name="Daum C."/>
            <person name="Floudas D."/>
            <person name="Sun H."/>
            <person name="Yadav J.S."/>
            <person name="Pangilinan J."/>
            <person name="Larsson K.H."/>
            <person name="Matsuura K."/>
            <person name="Barry K."/>
            <person name="Labutti K."/>
            <person name="Kuo R."/>
            <person name="Ohm R.A."/>
            <person name="Bhattacharya S.S."/>
            <person name="Shirouzu T."/>
            <person name="Yoshinaga Y."/>
            <person name="Martin F.M."/>
            <person name="Grigoriev I.V."/>
            <person name="Hibbett D.S."/>
        </authorList>
    </citation>
    <scope>NUCLEOTIDE SEQUENCE [LARGE SCALE GENOMIC DNA]</scope>
    <source>
        <strain evidence="1 2">L-15889</strain>
    </source>
</reference>
<gene>
    <name evidence="1" type="ORF">DAEQUDRAFT_53447</name>
</gene>
<proteinExistence type="predicted"/>
<evidence type="ECO:0008006" key="3">
    <source>
        <dbReference type="Google" id="ProtNLM"/>
    </source>
</evidence>
<sequence length="414" mass="47346">MLSDTQCESRSRYCDYSSHARLSHDARRCLIRLRDGCLPYLYIQRHLDEMSPHRKACSVMPSRSIDAMIDNSTCRIGETVRGTVVLDVPALQAERVDKVEIKLICSLRIGYFVGPYRFVRRIDIIGQSREIWKQKDDGEKSMRFGILWAGFEFRILDNAPCSFEGYISTCHVQVAHKMEVIEIRPGPLRWNTRVYRTITVLPPVPQARVRVTEQFDLGWTGPWTYAGTSKHIRRFYHWGTPGYVEALLTFPEFAFPVYSNVPFTLKVIAKSEPGDRQEKETWPTHTLRQSDIQFARYQVLTACLLSGTAGSNTKRIGGAFFSATMGETHFESEDRKWEMFEDGEGAEGRWVRTTVVKLTVRLDSPPDTHIDPRMTNGKAEVTIKHFLSVKVRLGAVQWLTIAVPLAAMYGSARK</sequence>
<dbReference type="AlphaFoldDB" id="A0A165L9W5"/>
<keyword evidence="2" id="KW-1185">Reference proteome</keyword>
<dbReference type="STRING" id="1314783.A0A165L9W5"/>
<dbReference type="EMBL" id="KV429140">
    <property type="protein sequence ID" value="KZT64138.1"/>
    <property type="molecule type" value="Genomic_DNA"/>
</dbReference>
<evidence type="ECO:0000313" key="1">
    <source>
        <dbReference type="EMBL" id="KZT64138.1"/>
    </source>
</evidence>
<dbReference type="InterPro" id="IPR014752">
    <property type="entry name" value="Arrestin-like_C"/>
</dbReference>
<evidence type="ECO:0000313" key="2">
    <source>
        <dbReference type="Proteomes" id="UP000076727"/>
    </source>
</evidence>
<dbReference type="Proteomes" id="UP000076727">
    <property type="component" value="Unassembled WGS sequence"/>
</dbReference>
<protein>
    <recommendedName>
        <fullName evidence="3">Arrestin-like N-terminal domain-containing protein</fullName>
    </recommendedName>
</protein>
<dbReference type="OrthoDB" id="2742096at2759"/>
<accession>A0A165L9W5</accession>